<gene>
    <name evidence="2" type="ORF">A9K55_001979</name>
</gene>
<name>A0A2H4SSJ8_CORMI</name>
<dbReference type="VEuPathDB" id="FungiDB:CCM_08583"/>
<dbReference type="EMBL" id="CP023326">
    <property type="protein sequence ID" value="ATY66086.1"/>
    <property type="molecule type" value="Genomic_DNA"/>
</dbReference>
<feature type="compositionally biased region" description="Polar residues" evidence="1">
    <location>
        <begin position="1"/>
        <end position="28"/>
    </location>
</feature>
<feature type="compositionally biased region" description="Polar residues" evidence="1">
    <location>
        <begin position="38"/>
        <end position="49"/>
    </location>
</feature>
<dbReference type="Proteomes" id="UP000323067">
    <property type="component" value="Chromosome iii"/>
</dbReference>
<proteinExistence type="predicted"/>
<dbReference type="VEuPathDB" id="FungiDB:A9K55_001979"/>
<sequence>MTSQQEQPTNMASKQEQPATLTSQQEQPANMVPRQERPTNMTPQQEQFTPVTLLEELRANSVPCTNTEDLSNAPFAFGRLPHDQEREAAAAAPPRRETSRFSGLRQQNPSIINQVLLPQPDFCLAPSDDEEVSSVVLEQENGLGRLQLADFALVSLRIHLHIVFECPPASFSHHDIHEPLEPASQGTYSAYHHSPHFFVPGSAPQHEDIPSTHSEVDYVTQTPLFSPFVHGVHGPGVPISAGELELINDWAEYDPPGSYWPTEREKAMAAQEEARAEADEVLGLVSAIHDCINSEHLNL</sequence>
<reference evidence="2 3" key="1">
    <citation type="journal article" date="2017" name="BMC Genomics">
        <title>Chromosome level assembly and secondary metabolite potential of the parasitic fungus Cordyceps militaris.</title>
        <authorList>
            <person name="Kramer G.J."/>
            <person name="Nodwell J.R."/>
        </authorList>
    </citation>
    <scope>NUCLEOTIDE SEQUENCE [LARGE SCALE GENOMIC DNA]</scope>
    <source>
        <strain evidence="2 3">ATCC 34164</strain>
    </source>
</reference>
<organism evidence="2 3">
    <name type="scientific">Cordyceps militaris</name>
    <name type="common">Caterpillar fungus</name>
    <name type="synonym">Clavaria militaris</name>
    <dbReference type="NCBI Taxonomy" id="73501"/>
    <lineage>
        <taxon>Eukaryota</taxon>
        <taxon>Fungi</taxon>
        <taxon>Dikarya</taxon>
        <taxon>Ascomycota</taxon>
        <taxon>Pezizomycotina</taxon>
        <taxon>Sordariomycetes</taxon>
        <taxon>Hypocreomycetidae</taxon>
        <taxon>Hypocreales</taxon>
        <taxon>Cordycipitaceae</taxon>
        <taxon>Cordyceps</taxon>
    </lineage>
</organism>
<dbReference type="AlphaFoldDB" id="A0A2H4SSJ8"/>
<protein>
    <submittedName>
        <fullName evidence="2">Uncharacterized protein</fullName>
    </submittedName>
</protein>
<evidence type="ECO:0000313" key="3">
    <source>
        <dbReference type="Proteomes" id="UP000323067"/>
    </source>
</evidence>
<evidence type="ECO:0000313" key="2">
    <source>
        <dbReference type="EMBL" id="ATY66086.1"/>
    </source>
</evidence>
<feature type="region of interest" description="Disordered" evidence="1">
    <location>
        <begin position="1"/>
        <end position="49"/>
    </location>
</feature>
<accession>A0A2H4SSJ8</accession>
<evidence type="ECO:0000256" key="1">
    <source>
        <dbReference type="SAM" id="MobiDB-lite"/>
    </source>
</evidence>